<dbReference type="AlphaFoldDB" id="A0A1M7FR18"/>
<dbReference type="EMBL" id="FRBR01000009">
    <property type="protein sequence ID" value="SHM06218.1"/>
    <property type="molecule type" value="Genomic_DNA"/>
</dbReference>
<evidence type="ECO:0000256" key="1">
    <source>
        <dbReference type="SAM" id="SignalP"/>
    </source>
</evidence>
<gene>
    <name evidence="3" type="ORF">SAMN05444398_10983</name>
</gene>
<keyword evidence="4" id="KW-1185">Reference proteome</keyword>
<name>A0A1M7FR18_9RHOB</name>
<dbReference type="InterPro" id="IPR028250">
    <property type="entry name" value="DsbDN"/>
</dbReference>
<proteinExistence type="predicted"/>
<dbReference type="Proteomes" id="UP000183974">
    <property type="component" value="Unassembled WGS sequence"/>
</dbReference>
<organism evidence="3 4">
    <name type="scientific">Roseovarius pacificus</name>
    <dbReference type="NCBI Taxonomy" id="337701"/>
    <lineage>
        <taxon>Bacteria</taxon>
        <taxon>Pseudomonadati</taxon>
        <taxon>Pseudomonadota</taxon>
        <taxon>Alphaproteobacteria</taxon>
        <taxon>Rhodobacterales</taxon>
        <taxon>Roseobacteraceae</taxon>
        <taxon>Roseovarius</taxon>
    </lineage>
</organism>
<keyword evidence="1" id="KW-0732">Signal</keyword>
<dbReference type="Pfam" id="PF11412">
    <property type="entry name" value="DsbD_N"/>
    <property type="match status" value="1"/>
</dbReference>
<accession>A0A1M7FR18</accession>
<feature type="domain" description="Thiol:disulfide interchange protein DsbD N-terminal" evidence="2">
    <location>
        <begin position="44"/>
        <end position="147"/>
    </location>
</feature>
<evidence type="ECO:0000259" key="2">
    <source>
        <dbReference type="Pfam" id="PF11412"/>
    </source>
</evidence>
<protein>
    <submittedName>
        <fullName evidence="3">Disulphide bond corrector protein DsbC</fullName>
    </submittedName>
</protein>
<evidence type="ECO:0000313" key="3">
    <source>
        <dbReference type="EMBL" id="SHM06218.1"/>
    </source>
</evidence>
<dbReference type="STRING" id="337701.SAMN05444398_10983"/>
<reference evidence="3 4" key="1">
    <citation type="submission" date="2016-11" db="EMBL/GenBank/DDBJ databases">
        <authorList>
            <person name="Jaros S."/>
            <person name="Januszkiewicz K."/>
            <person name="Wedrychowicz H."/>
        </authorList>
    </citation>
    <scope>NUCLEOTIDE SEQUENCE [LARGE SCALE GENOMIC DNA]</scope>
    <source>
        <strain evidence="3 4">DSM 29589</strain>
    </source>
</reference>
<feature type="signal peptide" evidence="1">
    <location>
        <begin position="1"/>
        <end position="27"/>
    </location>
</feature>
<evidence type="ECO:0000313" key="4">
    <source>
        <dbReference type="Proteomes" id="UP000183974"/>
    </source>
</evidence>
<feature type="chain" id="PRO_5012093614" evidence="1">
    <location>
        <begin position="28"/>
        <end position="272"/>
    </location>
</feature>
<sequence length="272" mass="29584">MRDMNARILLFLAVLWAPFLSVQTAQADPDMVDAHILTGWRQEDGRHISALHLTLKNGWKTYWRAPGDAGIPPQFDWRKSRNLAGVQVTWPTPRTIRQSGVRTIGYAESMTLPLTLIPETPGQPIVLDGTIEIGVCKDVCVPVTLRLSQDLAAQPSKRDPRIVAAMAARPFSAKEAGVTRVACSISPIKGGLRLRAEVDLPDTGGQEVAVIETPNPAIWVAQADTARRNGRLVAETDMYHVNGGTFALDRSGLRITVIGEKRAVDIRGCPGG</sequence>